<evidence type="ECO:0000313" key="3">
    <source>
        <dbReference type="EMBL" id="CAL5984497.1"/>
    </source>
</evidence>
<dbReference type="AlphaFoldDB" id="A0AA86VUH5"/>
<keyword evidence="1" id="KW-0472">Membrane</keyword>
<sequence length="198" mass="23123">MQQVVFHEFLSTRFFLILGCFGLKSSFFAYIIRARNTVELNCTVEVTIVYCNIYLQIYFTPNELKLCLQLICVPTVYFNKRNTQTTKGFYEIQNGCILAHYFLKNTKLDYFANLNDLDISVNENGLPLLIDITNGVQIQLEMQIERDSIELQIEEEENEEAIFFDYEARGLSAYQNEDFNKQTSFPKQASLICFDETE</sequence>
<dbReference type="Proteomes" id="UP001642409">
    <property type="component" value="Unassembled WGS sequence"/>
</dbReference>
<organism evidence="2">
    <name type="scientific">Hexamita inflata</name>
    <dbReference type="NCBI Taxonomy" id="28002"/>
    <lineage>
        <taxon>Eukaryota</taxon>
        <taxon>Metamonada</taxon>
        <taxon>Diplomonadida</taxon>
        <taxon>Hexamitidae</taxon>
        <taxon>Hexamitinae</taxon>
        <taxon>Hexamita</taxon>
    </lineage>
</organism>
<proteinExistence type="predicted"/>
<keyword evidence="1" id="KW-1133">Transmembrane helix</keyword>
<reference evidence="3 4" key="2">
    <citation type="submission" date="2024-07" db="EMBL/GenBank/DDBJ databases">
        <authorList>
            <person name="Akdeniz Z."/>
        </authorList>
    </citation>
    <scope>NUCLEOTIDE SEQUENCE [LARGE SCALE GENOMIC DNA]</scope>
</reference>
<evidence type="ECO:0000313" key="4">
    <source>
        <dbReference type="Proteomes" id="UP001642409"/>
    </source>
</evidence>
<dbReference type="EMBL" id="CAXDID020000017">
    <property type="protein sequence ID" value="CAL5984497.1"/>
    <property type="molecule type" value="Genomic_DNA"/>
</dbReference>
<evidence type="ECO:0000256" key="1">
    <source>
        <dbReference type="SAM" id="Phobius"/>
    </source>
</evidence>
<keyword evidence="1" id="KW-0812">Transmembrane</keyword>
<keyword evidence="4" id="KW-1185">Reference proteome</keyword>
<name>A0AA86VUH5_9EUKA</name>
<gene>
    <name evidence="2" type="ORF">HINF_LOCUS66363</name>
    <name evidence="3" type="ORF">HINF_LOCUS8129</name>
</gene>
<dbReference type="EMBL" id="CATOUU010001186">
    <property type="protein sequence ID" value="CAI9978718.1"/>
    <property type="molecule type" value="Genomic_DNA"/>
</dbReference>
<reference evidence="2" key="1">
    <citation type="submission" date="2023-06" db="EMBL/GenBank/DDBJ databases">
        <authorList>
            <person name="Kurt Z."/>
        </authorList>
    </citation>
    <scope>NUCLEOTIDE SEQUENCE</scope>
</reference>
<accession>A0AA86VUH5</accession>
<protein>
    <submittedName>
        <fullName evidence="3">Hypothetical_protein</fullName>
    </submittedName>
</protein>
<evidence type="ECO:0000313" key="2">
    <source>
        <dbReference type="EMBL" id="CAI9978718.1"/>
    </source>
</evidence>
<feature type="transmembrane region" description="Helical" evidence="1">
    <location>
        <begin position="12"/>
        <end position="32"/>
    </location>
</feature>
<comment type="caution">
    <text evidence="2">The sequence shown here is derived from an EMBL/GenBank/DDBJ whole genome shotgun (WGS) entry which is preliminary data.</text>
</comment>